<proteinExistence type="predicted"/>
<comment type="caution">
    <text evidence="1">The sequence shown here is derived from an EMBL/GenBank/DDBJ whole genome shotgun (WGS) entry which is preliminary data.</text>
</comment>
<protein>
    <submittedName>
        <fullName evidence="1">Uncharacterized protein</fullName>
    </submittedName>
</protein>
<gene>
    <name evidence="1" type="ORF">PHMEG_00016531</name>
</gene>
<accession>A0A225VZN9</accession>
<dbReference type="AlphaFoldDB" id="A0A225VZN9"/>
<dbReference type="EMBL" id="NBNE01002397">
    <property type="protein sequence ID" value="OWZ10594.1"/>
    <property type="molecule type" value="Genomic_DNA"/>
</dbReference>
<evidence type="ECO:0000313" key="1">
    <source>
        <dbReference type="EMBL" id="OWZ10594.1"/>
    </source>
</evidence>
<evidence type="ECO:0000313" key="2">
    <source>
        <dbReference type="Proteomes" id="UP000198211"/>
    </source>
</evidence>
<sequence>MYCECGADNYVSTLTGDQASSHAAILFARYSYQTKSTV</sequence>
<keyword evidence="2" id="KW-1185">Reference proteome</keyword>
<reference evidence="2" key="1">
    <citation type="submission" date="2017-03" db="EMBL/GenBank/DDBJ databases">
        <title>Phytopthora megakarya and P. palmivora, two closely related causual agents of cacao black pod achieved similar genome size and gene model numbers by different mechanisms.</title>
        <authorList>
            <person name="Ali S."/>
            <person name="Shao J."/>
            <person name="Larry D.J."/>
            <person name="Kronmiller B."/>
            <person name="Shen D."/>
            <person name="Strem M.D."/>
            <person name="Melnick R.L."/>
            <person name="Guiltinan M.J."/>
            <person name="Tyler B.M."/>
            <person name="Meinhardt L.W."/>
            <person name="Bailey B.A."/>
        </authorList>
    </citation>
    <scope>NUCLEOTIDE SEQUENCE [LARGE SCALE GENOMIC DNA]</scope>
    <source>
        <strain evidence="2">zdho120</strain>
    </source>
</reference>
<name>A0A225VZN9_9STRA</name>
<dbReference type="Proteomes" id="UP000198211">
    <property type="component" value="Unassembled WGS sequence"/>
</dbReference>
<organism evidence="1 2">
    <name type="scientific">Phytophthora megakarya</name>
    <dbReference type="NCBI Taxonomy" id="4795"/>
    <lineage>
        <taxon>Eukaryota</taxon>
        <taxon>Sar</taxon>
        <taxon>Stramenopiles</taxon>
        <taxon>Oomycota</taxon>
        <taxon>Peronosporomycetes</taxon>
        <taxon>Peronosporales</taxon>
        <taxon>Peronosporaceae</taxon>
        <taxon>Phytophthora</taxon>
    </lineage>
</organism>